<evidence type="ECO:0000256" key="1">
    <source>
        <dbReference type="ARBA" id="ARBA00008954"/>
    </source>
</evidence>
<dbReference type="InterPro" id="IPR005814">
    <property type="entry name" value="Aminotrans_3"/>
</dbReference>
<name>A0A075FVC4_9EURY</name>
<evidence type="ECO:0000313" key="6">
    <source>
        <dbReference type="EMBL" id="AIE93401.1"/>
    </source>
</evidence>
<dbReference type="PROSITE" id="PS00600">
    <property type="entry name" value="AA_TRANSFER_CLASS_3"/>
    <property type="match status" value="1"/>
</dbReference>
<keyword evidence="4 5" id="KW-0663">Pyridoxal phosphate</keyword>
<dbReference type="InterPro" id="IPR015421">
    <property type="entry name" value="PyrdxlP-dep_Trfase_major"/>
</dbReference>
<keyword evidence="3 6" id="KW-0808">Transferase</keyword>
<dbReference type="GO" id="GO:0008483">
    <property type="term" value="F:transaminase activity"/>
    <property type="evidence" value="ECO:0007669"/>
    <property type="project" value="UniProtKB-KW"/>
</dbReference>
<dbReference type="Pfam" id="PF00202">
    <property type="entry name" value="Aminotran_3"/>
    <property type="match status" value="1"/>
</dbReference>
<dbReference type="GO" id="GO:0030170">
    <property type="term" value="F:pyridoxal phosphate binding"/>
    <property type="evidence" value="ECO:0007669"/>
    <property type="project" value="InterPro"/>
</dbReference>
<reference evidence="6" key="1">
    <citation type="journal article" date="2014" name="Genome Biol. Evol.">
        <title>Pangenome evidence for extensive interdomain horizontal transfer affecting lineage core and shell genes in uncultured planktonic thaumarchaeota and euryarchaeota.</title>
        <authorList>
            <person name="Deschamps P."/>
            <person name="Zivanovic Y."/>
            <person name="Moreira D."/>
            <person name="Rodriguez-Valera F."/>
            <person name="Lopez-Garcia P."/>
        </authorList>
    </citation>
    <scope>NUCLEOTIDE SEQUENCE</scope>
</reference>
<evidence type="ECO:0000256" key="5">
    <source>
        <dbReference type="RuleBase" id="RU003560"/>
    </source>
</evidence>
<evidence type="ECO:0000256" key="4">
    <source>
        <dbReference type="ARBA" id="ARBA00022898"/>
    </source>
</evidence>
<keyword evidence="2 6" id="KW-0032">Aminotransferase</keyword>
<dbReference type="Gene3D" id="3.40.640.10">
    <property type="entry name" value="Type I PLP-dependent aspartate aminotransferase-like (Major domain)"/>
    <property type="match status" value="1"/>
</dbReference>
<protein>
    <submittedName>
        <fullName evidence="6">Aminotransferase class-III</fullName>
    </submittedName>
</protein>
<dbReference type="InterPro" id="IPR015424">
    <property type="entry name" value="PyrdxlP-dep_Trfase"/>
</dbReference>
<dbReference type="AlphaFoldDB" id="A0A075FVC4"/>
<evidence type="ECO:0000256" key="2">
    <source>
        <dbReference type="ARBA" id="ARBA00022576"/>
    </source>
</evidence>
<proteinExistence type="inferred from homology"/>
<dbReference type="PIRSF" id="PIRSF000521">
    <property type="entry name" value="Transaminase_4ab_Lys_Orn"/>
    <property type="match status" value="1"/>
</dbReference>
<dbReference type="Gene3D" id="3.90.1150.10">
    <property type="entry name" value="Aspartate Aminotransferase, domain 1"/>
    <property type="match status" value="1"/>
</dbReference>
<dbReference type="SUPFAM" id="SSF53383">
    <property type="entry name" value="PLP-dependent transferases"/>
    <property type="match status" value="1"/>
</dbReference>
<evidence type="ECO:0000256" key="3">
    <source>
        <dbReference type="ARBA" id="ARBA00022679"/>
    </source>
</evidence>
<dbReference type="InterPro" id="IPR049704">
    <property type="entry name" value="Aminotrans_3_PPA_site"/>
</dbReference>
<accession>A0A075FVC4</accession>
<dbReference type="CDD" id="cd00610">
    <property type="entry name" value="OAT_like"/>
    <property type="match status" value="1"/>
</dbReference>
<organism evidence="6">
    <name type="scientific">uncultured marine group II/III euryarchaeote AD1000_35_F01</name>
    <dbReference type="NCBI Taxonomy" id="1457758"/>
    <lineage>
        <taxon>Archaea</taxon>
        <taxon>Methanobacteriati</taxon>
        <taxon>Methanobacteriota</taxon>
        <taxon>environmental samples</taxon>
    </lineage>
</organism>
<comment type="similarity">
    <text evidence="1 5">Belongs to the class-III pyridoxal-phosphate-dependent aminotransferase family.</text>
</comment>
<sequence>MATKTISGEKLEELKQKAAEHFWPHARQTEDMFGEGGITLVDQAKGVWVDDVEGNRWFDTLSGMWLVNIGHGRMEIADAVYQQMTGISYSPGGTITPVTADLAGRVASLAPDKKSRVYFVSGGSEAVETALKMAKNYQKNIGEAARYKVISRRGSYHGATHACMSLGGGGIAAPTNYGPLMPGNIHIEQVDTYRGRCCGSEGGCTLECAKDLERAILHEGPSTVAAFIGEPISAASGIHIPHPEYWPTVREICDKYGVVLICDEVINAFGRTGKMFATEHWGIQPDITTVAKALTSGYLPIGAAIASKKISSAFEGGEDDTFRHLITFGGNPASCAAGIANLDIMEKEGIVQNSAEMGDYMYEKMQGLYSHDIVGHVRGGLGLLSAVELVKNRETKEKFPKESGITEKASAILRDHHILGRAGDSIPVAPPLCITSDEVDHFVNQLDSAISKIENTL</sequence>
<dbReference type="EMBL" id="KF900393">
    <property type="protein sequence ID" value="AIE93401.1"/>
    <property type="molecule type" value="Genomic_DNA"/>
</dbReference>
<dbReference type="FunFam" id="3.40.640.10:FF:000014">
    <property type="entry name" value="Adenosylmethionine-8-amino-7-oxononanoate aminotransferase, probable"/>
    <property type="match status" value="1"/>
</dbReference>
<dbReference type="InterPro" id="IPR015422">
    <property type="entry name" value="PyrdxlP-dep_Trfase_small"/>
</dbReference>
<dbReference type="PANTHER" id="PTHR43094:SF1">
    <property type="entry name" value="AMINOTRANSFERASE CLASS-III"/>
    <property type="match status" value="1"/>
</dbReference>
<dbReference type="PANTHER" id="PTHR43094">
    <property type="entry name" value="AMINOTRANSFERASE"/>
    <property type="match status" value="1"/>
</dbReference>